<evidence type="ECO:0000256" key="1">
    <source>
        <dbReference type="ARBA" id="ARBA00007074"/>
    </source>
</evidence>
<evidence type="ECO:0000313" key="6">
    <source>
        <dbReference type="EMBL" id="USQ82259.1"/>
    </source>
</evidence>
<dbReference type="PROSITE" id="PS51935">
    <property type="entry name" value="NLPC_P60"/>
    <property type="match status" value="1"/>
</dbReference>
<accession>A0ABY4YZU0</accession>
<dbReference type="InterPro" id="IPR000064">
    <property type="entry name" value="NLP_P60_dom"/>
</dbReference>
<organism evidence="6 7">
    <name type="scientific">Ornithinimicrobium faecis</name>
    <dbReference type="NCBI Taxonomy" id="2934158"/>
    <lineage>
        <taxon>Bacteria</taxon>
        <taxon>Bacillati</taxon>
        <taxon>Actinomycetota</taxon>
        <taxon>Actinomycetes</taxon>
        <taxon>Micrococcales</taxon>
        <taxon>Ornithinimicrobiaceae</taxon>
        <taxon>Ornithinimicrobium</taxon>
    </lineage>
</organism>
<comment type="similarity">
    <text evidence="1">Belongs to the peptidase C40 family.</text>
</comment>
<name>A0ABY4YZU0_9MICO</name>
<dbReference type="Proteomes" id="UP001056455">
    <property type="component" value="Chromosome"/>
</dbReference>
<evidence type="ECO:0000256" key="4">
    <source>
        <dbReference type="ARBA" id="ARBA00022807"/>
    </source>
</evidence>
<evidence type="ECO:0000259" key="5">
    <source>
        <dbReference type="PROSITE" id="PS51935"/>
    </source>
</evidence>
<keyword evidence="7" id="KW-1185">Reference proteome</keyword>
<gene>
    <name evidence="6" type="ORF">NF556_18745</name>
</gene>
<feature type="domain" description="NlpC/P60" evidence="5">
    <location>
        <begin position="1"/>
        <end position="118"/>
    </location>
</feature>
<keyword evidence="4" id="KW-0788">Thiol protease</keyword>
<sequence length="118" mass="12861">MSFAHQQIGKPYIWGSDGPNGFDCSGLTKASWSQAGVYLTHSSRIQYQQAAKVPVSEAQRGDLLFYSNDGTQAGIFHVAIYLGDGQVIHSIRDWSSWDGTKVTGMYYSSGLLPLAGRV</sequence>
<dbReference type="InterPro" id="IPR038765">
    <property type="entry name" value="Papain-like_cys_pep_sf"/>
</dbReference>
<proteinExistence type="inferred from homology"/>
<evidence type="ECO:0000256" key="3">
    <source>
        <dbReference type="ARBA" id="ARBA00022801"/>
    </source>
</evidence>
<dbReference type="InterPro" id="IPR051794">
    <property type="entry name" value="PG_Endopeptidase_C40"/>
</dbReference>
<evidence type="ECO:0000256" key="2">
    <source>
        <dbReference type="ARBA" id="ARBA00022670"/>
    </source>
</evidence>
<protein>
    <submittedName>
        <fullName evidence="6">C40 family peptidase</fullName>
    </submittedName>
</protein>
<dbReference type="EMBL" id="CP099489">
    <property type="protein sequence ID" value="USQ82259.1"/>
    <property type="molecule type" value="Genomic_DNA"/>
</dbReference>
<evidence type="ECO:0000313" key="7">
    <source>
        <dbReference type="Proteomes" id="UP001056455"/>
    </source>
</evidence>
<keyword evidence="2" id="KW-0645">Protease</keyword>
<dbReference type="Pfam" id="PF00877">
    <property type="entry name" value="NLPC_P60"/>
    <property type="match status" value="1"/>
</dbReference>
<dbReference type="PANTHER" id="PTHR47359">
    <property type="entry name" value="PEPTIDOGLYCAN DL-ENDOPEPTIDASE CWLO"/>
    <property type="match status" value="1"/>
</dbReference>
<reference evidence="6" key="1">
    <citation type="submission" date="2022-06" db="EMBL/GenBank/DDBJ databases">
        <title>Ornithinimicrobium HY1793.</title>
        <authorList>
            <person name="Huang Y."/>
        </authorList>
    </citation>
    <scope>NUCLEOTIDE SEQUENCE</scope>
    <source>
        <strain evidence="6">HY1793</strain>
    </source>
</reference>
<dbReference type="Gene3D" id="3.90.1720.10">
    <property type="entry name" value="endopeptidase domain like (from Nostoc punctiforme)"/>
    <property type="match status" value="1"/>
</dbReference>
<dbReference type="PANTHER" id="PTHR47359:SF3">
    <property type="entry name" value="NLP_P60 DOMAIN-CONTAINING PROTEIN-RELATED"/>
    <property type="match status" value="1"/>
</dbReference>
<keyword evidence="3" id="KW-0378">Hydrolase</keyword>
<dbReference type="SUPFAM" id="SSF54001">
    <property type="entry name" value="Cysteine proteinases"/>
    <property type="match status" value="1"/>
</dbReference>